<sequence length="146" mass="16944">MKLIGIDGLGASGKTELAKKIAKTLGGATIIHTDDFYKPLAERTVGLVPEIISPDFDWDRLEREVFKKKHEGAVIVVGVYALQKRFRKYYDFTIWVDAPRNVRIKRMIEREGEAVAKEWQEKWLPREERYLEVERPNKQATTVVQN</sequence>
<gene>
    <name evidence="1" type="ORF">A3A33_04875</name>
</gene>
<evidence type="ECO:0000313" key="2">
    <source>
        <dbReference type="Proteomes" id="UP000179047"/>
    </source>
</evidence>
<evidence type="ECO:0008006" key="3">
    <source>
        <dbReference type="Google" id="ProtNLM"/>
    </source>
</evidence>
<dbReference type="PANTHER" id="PTHR10285">
    <property type="entry name" value="URIDINE KINASE"/>
    <property type="match status" value="1"/>
</dbReference>
<dbReference type="Gene3D" id="3.40.50.300">
    <property type="entry name" value="P-loop containing nucleotide triphosphate hydrolases"/>
    <property type="match status" value="2"/>
</dbReference>
<dbReference type="InterPro" id="IPR027417">
    <property type="entry name" value="P-loop_NTPase"/>
</dbReference>
<dbReference type="AlphaFoldDB" id="A0A1F8GQ25"/>
<evidence type="ECO:0000313" key="1">
    <source>
        <dbReference type="EMBL" id="OGN27525.1"/>
    </source>
</evidence>
<dbReference type="Proteomes" id="UP000179047">
    <property type="component" value="Unassembled WGS sequence"/>
</dbReference>
<protein>
    <recommendedName>
        <fullName evidence="3">(d)CMP kinase</fullName>
    </recommendedName>
</protein>
<comment type="caution">
    <text evidence="1">The sequence shown here is derived from an EMBL/GenBank/DDBJ whole genome shotgun (WGS) entry which is preliminary data.</text>
</comment>
<organism evidence="1 2">
    <name type="scientific">Candidatus Yanofskybacteria bacterium RIFCSPLOWO2_01_FULL_49_25</name>
    <dbReference type="NCBI Taxonomy" id="1802701"/>
    <lineage>
        <taxon>Bacteria</taxon>
        <taxon>Candidatus Yanofskyibacteriota</taxon>
    </lineage>
</organism>
<dbReference type="SUPFAM" id="SSF52540">
    <property type="entry name" value="P-loop containing nucleoside triphosphate hydrolases"/>
    <property type="match status" value="1"/>
</dbReference>
<reference evidence="1 2" key="1">
    <citation type="journal article" date="2016" name="Nat. Commun.">
        <title>Thousands of microbial genomes shed light on interconnected biogeochemical processes in an aquifer system.</title>
        <authorList>
            <person name="Anantharaman K."/>
            <person name="Brown C.T."/>
            <person name="Hug L.A."/>
            <person name="Sharon I."/>
            <person name="Castelle C.J."/>
            <person name="Probst A.J."/>
            <person name="Thomas B.C."/>
            <person name="Singh A."/>
            <person name="Wilkins M.J."/>
            <person name="Karaoz U."/>
            <person name="Brodie E.L."/>
            <person name="Williams K.H."/>
            <person name="Hubbard S.S."/>
            <person name="Banfield J.F."/>
        </authorList>
    </citation>
    <scope>NUCLEOTIDE SEQUENCE [LARGE SCALE GENOMIC DNA]</scope>
</reference>
<name>A0A1F8GQ25_9BACT</name>
<accession>A0A1F8GQ25</accession>
<dbReference type="EMBL" id="MGKP01000029">
    <property type="protein sequence ID" value="OGN27525.1"/>
    <property type="molecule type" value="Genomic_DNA"/>
</dbReference>
<dbReference type="STRING" id="1802701.A3A33_04875"/>
<proteinExistence type="predicted"/>